<name>A0A6P0UQG6_9FLAO</name>
<dbReference type="AlphaFoldDB" id="A0A6P0UQG6"/>
<dbReference type="Gene3D" id="3.10.180.10">
    <property type="entry name" value="2,3-Dihydroxybiphenyl 1,2-Dioxygenase, domain 1"/>
    <property type="match status" value="1"/>
</dbReference>
<sequence length="132" mass="15033">MKKIAPYFIVENVPETVDFYVQKLGFSIDFLGDAPMFSIVSRGEVSLMFRQLKKAGMTRPNRIPHLEAGWHTDGAEAWDAYIWVENADALYKEFISKGISIIKTIGDTEYGNRDFEIEDNNGYILCFGHTIS</sequence>
<dbReference type="InterPro" id="IPR004360">
    <property type="entry name" value="Glyas_Fos-R_dOase_dom"/>
</dbReference>
<proteinExistence type="predicted"/>
<dbReference type="InterPro" id="IPR037523">
    <property type="entry name" value="VOC_core"/>
</dbReference>
<gene>
    <name evidence="2" type="ORF">GWK08_12310</name>
</gene>
<evidence type="ECO:0000313" key="3">
    <source>
        <dbReference type="Proteomes" id="UP000468581"/>
    </source>
</evidence>
<dbReference type="InterPro" id="IPR029068">
    <property type="entry name" value="Glyas_Bleomycin-R_OHBP_Dase"/>
</dbReference>
<dbReference type="SUPFAM" id="SSF54593">
    <property type="entry name" value="Glyoxalase/Bleomycin resistance protein/Dihydroxybiphenyl dioxygenase"/>
    <property type="match status" value="1"/>
</dbReference>
<feature type="domain" description="VOC" evidence="1">
    <location>
        <begin position="1"/>
        <end position="130"/>
    </location>
</feature>
<dbReference type="Pfam" id="PF00903">
    <property type="entry name" value="Glyoxalase"/>
    <property type="match status" value="1"/>
</dbReference>
<reference evidence="2 3" key="1">
    <citation type="submission" date="2020-01" db="EMBL/GenBank/DDBJ databases">
        <title>Leptobacterium flavescens.</title>
        <authorList>
            <person name="Wang G."/>
        </authorList>
    </citation>
    <scope>NUCLEOTIDE SEQUENCE [LARGE SCALE GENOMIC DNA]</scope>
    <source>
        <strain evidence="2 3">KCTC 22160</strain>
    </source>
</reference>
<protein>
    <recommendedName>
        <fullName evidence="1">VOC domain-containing protein</fullName>
    </recommendedName>
</protein>
<dbReference type="RefSeq" id="WP_163607522.1">
    <property type="nucleotide sequence ID" value="NZ_JAABOO010000003.1"/>
</dbReference>
<organism evidence="2 3">
    <name type="scientific">Leptobacterium flavescens</name>
    <dbReference type="NCBI Taxonomy" id="472055"/>
    <lineage>
        <taxon>Bacteria</taxon>
        <taxon>Pseudomonadati</taxon>
        <taxon>Bacteroidota</taxon>
        <taxon>Flavobacteriia</taxon>
        <taxon>Flavobacteriales</taxon>
        <taxon>Flavobacteriaceae</taxon>
        <taxon>Leptobacterium</taxon>
    </lineage>
</organism>
<dbReference type="PROSITE" id="PS51819">
    <property type="entry name" value="VOC"/>
    <property type="match status" value="1"/>
</dbReference>
<accession>A0A6P0UQG6</accession>
<dbReference type="EMBL" id="JAABOO010000003">
    <property type="protein sequence ID" value="NER14228.1"/>
    <property type="molecule type" value="Genomic_DNA"/>
</dbReference>
<keyword evidence="3" id="KW-1185">Reference proteome</keyword>
<comment type="caution">
    <text evidence="2">The sequence shown here is derived from an EMBL/GenBank/DDBJ whole genome shotgun (WGS) entry which is preliminary data.</text>
</comment>
<evidence type="ECO:0000313" key="2">
    <source>
        <dbReference type="EMBL" id="NER14228.1"/>
    </source>
</evidence>
<evidence type="ECO:0000259" key="1">
    <source>
        <dbReference type="PROSITE" id="PS51819"/>
    </source>
</evidence>
<dbReference type="Proteomes" id="UP000468581">
    <property type="component" value="Unassembled WGS sequence"/>
</dbReference>